<dbReference type="Proteomes" id="UP000092093">
    <property type="component" value="Unassembled WGS sequence"/>
</dbReference>
<organism evidence="1 2">
    <name type="scientific">Aphanizomenon flos-aquae WA102</name>
    <dbReference type="NCBI Taxonomy" id="1710896"/>
    <lineage>
        <taxon>Bacteria</taxon>
        <taxon>Bacillati</taxon>
        <taxon>Cyanobacteriota</taxon>
        <taxon>Cyanophyceae</taxon>
        <taxon>Nostocales</taxon>
        <taxon>Aphanizomenonaceae</taxon>
        <taxon>Aphanizomenon</taxon>
    </lineage>
</organism>
<comment type="caution">
    <text evidence="1">The sequence shown here is derived from an EMBL/GenBank/DDBJ whole genome shotgun (WGS) entry which is preliminary data.</text>
</comment>
<gene>
    <name evidence="1" type="ORF">AN484_26060</name>
</gene>
<reference evidence="1 2" key="1">
    <citation type="submission" date="2015-09" db="EMBL/GenBank/DDBJ databases">
        <title>Aphanizomenon flos-aquae WA102.</title>
        <authorList>
            <person name="Driscoll C."/>
        </authorList>
    </citation>
    <scope>NUCLEOTIDE SEQUENCE [LARGE SCALE GENOMIC DNA]</scope>
    <source>
        <strain evidence="1">WA102</strain>
    </source>
</reference>
<evidence type="ECO:0000313" key="1">
    <source>
        <dbReference type="EMBL" id="OBQ35806.1"/>
    </source>
</evidence>
<sequence>MDGTTSTPDSSGVTSLLDIEGPVFSSRSAASLVALVIDEITRSQHPEIAAPEGSQLLLVEDDTIDALNHAVTILLAHTREASDVFQEAAVGRSTITGA</sequence>
<dbReference type="EMBL" id="LJOW01000352">
    <property type="protein sequence ID" value="OBQ35806.1"/>
    <property type="molecule type" value="Genomic_DNA"/>
</dbReference>
<evidence type="ECO:0000313" key="2">
    <source>
        <dbReference type="Proteomes" id="UP000092093"/>
    </source>
</evidence>
<protein>
    <submittedName>
        <fullName evidence="1">Uncharacterized protein</fullName>
    </submittedName>
</protein>
<name>A0A1B7WFC4_APHFL</name>
<accession>A0A1B7WFC4</accession>
<dbReference type="AlphaFoldDB" id="A0A1B7WFC4"/>
<proteinExistence type="predicted"/>